<organism evidence="4 5">
    <name type="scientific">Ficus carica</name>
    <name type="common">Common fig</name>
    <dbReference type="NCBI Taxonomy" id="3494"/>
    <lineage>
        <taxon>Eukaryota</taxon>
        <taxon>Viridiplantae</taxon>
        <taxon>Streptophyta</taxon>
        <taxon>Embryophyta</taxon>
        <taxon>Tracheophyta</taxon>
        <taxon>Spermatophyta</taxon>
        <taxon>Magnoliopsida</taxon>
        <taxon>eudicotyledons</taxon>
        <taxon>Gunneridae</taxon>
        <taxon>Pentapetalae</taxon>
        <taxon>rosids</taxon>
        <taxon>fabids</taxon>
        <taxon>Rosales</taxon>
        <taxon>Moraceae</taxon>
        <taxon>Ficeae</taxon>
        <taxon>Ficus</taxon>
    </lineage>
</organism>
<dbReference type="EMBL" id="BTGU01000002">
    <property type="protein sequence ID" value="GMN27903.1"/>
    <property type="molecule type" value="Genomic_DNA"/>
</dbReference>
<dbReference type="GO" id="GO:0005516">
    <property type="term" value="F:calmodulin binding"/>
    <property type="evidence" value="ECO:0007669"/>
    <property type="project" value="UniProtKB-KW"/>
</dbReference>
<sequence length="326" mass="36974">MTEKRRWKNSVRSYLCGDEHRSVLSEDDSASFSENTVTPLNSVLAEKDSDSVMSFEAIIPELNSVLEEEESGSVRSSEATVTQPMEEDYVQLASKYIKREQAAIIIQSAFRGFLARRESEGTKFKGGETPSRESLGTSMEVQTGNSVEDFSAQEERTIANRRAQQKVRTLVIKLRLCSRKRETKLNDKEANMGWSWLERWMATRFPEATTFESRASKPVEPMYKNQRFKTGKTVFEIAGEEKESCGSNEVSVSFDGISVKPANQREGSKTTRNRKTITIRSVSKRKTVPTSHCPKDYPKEKKEGTFKEDSRDKRHQAEKSAGENHA</sequence>
<feature type="compositionally biased region" description="Basic residues" evidence="3">
    <location>
        <begin position="271"/>
        <end position="287"/>
    </location>
</feature>
<feature type="compositionally biased region" description="Basic and acidic residues" evidence="3">
    <location>
        <begin position="293"/>
        <end position="326"/>
    </location>
</feature>
<keyword evidence="5" id="KW-1185">Reference proteome</keyword>
<evidence type="ECO:0000256" key="1">
    <source>
        <dbReference type="ARBA" id="ARBA00022860"/>
    </source>
</evidence>
<proteinExistence type="inferred from homology"/>
<dbReference type="Pfam" id="PF00612">
    <property type="entry name" value="IQ"/>
    <property type="match status" value="1"/>
</dbReference>
<evidence type="ECO:0000313" key="5">
    <source>
        <dbReference type="Proteomes" id="UP001187192"/>
    </source>
</evidence>
<feature type="region of interest" description="Disordered" evidence="3">
    <location>
        <begin position="121"/>
        <end position="140"/>
    </location>
</feature>
<dbReference type="Proteomes" id="UP001187192">
    <property type="component" value="Unassembled WGS sequence"/>
</dbReference>
<keyword evidence="1" id="KW-0112">Calmodulin-binding</keyword>
<dbReference type="PROSITE" id="PS50096">
    <property type="entry name" value="IQ"/>
    <property type="match status" value="1"/>
</dbReference>
<dbReference type="PANTHER" id="PTHR32295:SF15">
    <property type="entry name" value="PROTEIN IQ-DOMAIN 33"/>
    <property type="match status" value="1"/>
</dbReference>
<dbReference type="AlphaFoldDB" id="A0AA87Z1W7"/>
<reference evidence="4" key="1">
    <citation type="submission" date="2023-07" db="EMBL/GenBank/DDBJ databases">
        <title>draft genome sequence of fig (Ficus carica).</title>
        <authorList>
            <person name="Takahashi T."/>
            <person name="Nishimura K."/>
        </authorList>
    </citation>
    <scope>NUCLEOTIDE SEQUENCE</scope>
</reference>
<feature type="region of interest" description="Disordered" evidence="3">
    <location>
        <begin position="260"/>
        <end position="326"/>
    </location>
</feature>
<evidence type="ECO:0000256" key="3">
    <source>
        <dbReference type="SAM" id="MobiDB-lite"/>
    </source>
</evidence>
<comment type="similarity">
    <text evidence="2">Belongs to the IQD family.</text>
</comment>
<accession>A0AA87Z1W7</accession>
<evidence type="ECO:0000313" key="4">
    <source>
        <dbReference type="EMBL" id="GMN27903.1"/>
    </source>
</evidence>
<dbReference type="PANTHER" id="PTHR32295">
    <property type="entry name" value="IQ-DOMAIN 5-RELATED"/>
    <property type="match status" value="1"/>
</dbReference>
<gene>
    <name evidence="4" type="ORF">TIFTF001_001838</name>
</gene>
<protein>
    <submittedName>
        <fullName evidence="4">Uncharacterized protein</fullName>
    </submittedName>
</protein>
<dbReference type="SMART" id="SM00015">
    <property type="entry name" value="IQ"/>
    <property type="match status" value="1"/>
</dbReference>
<dbReference type="Gene3D" id="1.20.5.190">
    <property type="match status" value="1"/>
</dbReference>
<name>A0AA87Z1W7_FICCA</name>
<comment type="caution">
    <text evidence="4">The sequence shown here is derived from an EMBL/GenBank/DDBJ whole genome shotgun (WGS) entry which is preliminary data.</text>
</comment>
<dbReference type="InterPro" id="IPR000048">
    <property type="entry name" value="IQ_motif_EF-hand-BS"/>
</dbReference>
<evidence type="ECO:0000256" key="2">
    <source>
        <dbReference type="ARBA" id="ARBA00024341"/>
    </source>
</evidence>